<comment type="caution">
    <text evidence="1">The sequence shown here is derived from an EMBL/GenBank/DDBJ whole genome shotgun (WGS) entry which is preliminary data.</text>
</comment>
<evidence type="ECO:0000313" key="2">
    <source>
        <dbReference type="Proteomes" id="UP000218366"/>
    </source>
</evidence>
<reference evidence="1 2" key="1">
    <citation type="submission" date="2017-09" db="EMBL/GenBank/DDBJ databases">
        <title>Sphingomonas spermidinifaciens 9NM-10, whole genome shotgun sequence.</title>
        <authorList>
            <person name="Feng G."/>
            <person name="Zhu H."/>
        </authorList>
    </citation>
    <scope>NUCLEOTIDE SEQUENCE [LARGE SCALE GENOMIC DNA]</scope>
    <source>
        <strain evidence="1 2">9NM-10</strain>
    </source>
</reference>
<dbReference type="Proteomes" id="UP000218366">
    <property type="component" value="Unassembled WGS sequence"/>
</dbReference>
<name>A0A2A4B692_9SPHN</name>
<keyword evidence="2" id="KW-1185">Reference proteome</keyword>
<protein>
    <submittedName>
        <fullName evidence="1">Anti-sigma factor</fullName>
    </submittedName>
</protein>
<proteinExistence type="predicted"/>
<dbReference type="EMBL" id="NWMW01000001">
    <property type="protein sequence ID" value="PCD03961.1"/>
    <property type="molecule type" value="Genomic_DNA"/>
</dbReference>
<gene>
    <name evidence="1" type="ORF">COC42_06475</name>
</gene>
<dbReference type="OrthoDB" id="7502743at2"/>
<evidence type="ECO:0000313" key="1">
    <source>
        <dbReference type="EMBL" id="PCD03961.1"/>
    </source>
</evidence>
<accession>A0A2A4B692</accession>
<organism evidence="1 2">
    <name type="scientific">Sphingomonas spermidinifaciens</name>
    <dbReference type="NCBI Taxonomy" id="1141889"/>
    <lineage>
        <taxon>Bacteria</taxon>
        <taxon>Pseudomonadati</taxon>
        <taxon>Pseudomonadota</taxon>
        <taxon>Alphaproteobacteria</taxon>
        <taxon>Sphingomonadales</taxon>
        <taxon>Sphingomonadaceae</taxon>
        <taxon>Sphingomonas</taxon>
    </lineage>
</organism>
<dbReference type="RefSeq" id="WP_096342356.1">
    <property type="nucleotide sequence ID" value="NZ_NWMW01000001.1"/>
</dbReference>
<sequence length="226" mass="23029">MTIDRETLMAYADGECDPLTARRVEKAIAADPALAAEVEAQRALRARIAAAFAPIEAEPVPPRIAAPLASNVVALPRPAKRRLPAGWIGAVAASLVLGLAVGQGLSPGGPVAAGPSGLVARGELARALDTQPGSEGAAGGIRMLASFRAQDNRYCRVFAGSATSGIACREGDGWTLPRTASGHAEAGAYRQAGSADAALLAEAQEMMAGEPLDRAGEAAAIERGWK</sequence>
<dbReference type="AlphaFoldDB" id="A0A2A4B692"/>